<name>A0A0X3TNS5_9RHOB</name>
<dbReference type="PANTHER" id="PTHR30570:SF1">
    <property type="entry name" value="PHOSPHATE-BINDING PROTEIN PSTS"/>
    <property type="match status" value="1"/>
</dbReference>
<feature type="chain" id="PRO_5007054300" evidence="3">
    <location>
        <begin position="23"/>
        <end position="518"/>
    </location>
</feature>
<dbReference type="OrthoDB" id="9790048at2"/>
<keyword evidence="1 3" id="KW-0732">Signal</keyword>
<dbReference type="Pfam" id="PF12849">
    <property type="entry name" value="PBP_like_2"/>
    <property type="match status" value="1"/>
</dbReference>
<reference evidence="6" key="1">
    <citation type="submission" date="2015-12" db="EMBL/GenBank/DDBJ databases">
        <authorList>
            <person name="Zhang G."/>
            <person name="Stingl U."/>
        </authorList>
    </citation>
    <scope>NUCLEOTIDE SEQUENCE [LARGE SCALE GENOMIC DNA]</scope>
    <source>
        <strain evidence="6">ZGT108</strain>
    </source>
</reference>
<dbReference type="Gene3D" id="3.30.1330.60">
    <property type="entry name" value="OmpA-like domain"/>
    <property type="match status" value="1"/>
</dbReference>
<dbReference type="Proteomes" id="UP000053690">
    <property type="component" value="Unassembled WGS sequence"/>
</dbReference>
<protein>
    <submittedName>
        <fullName evidence="5">Cell envelope biogenesis protein OmpA</fullName>
    </submittedName>
</protein>
<evidence type="ECO:0000313" key="6">
    <source>
        <dbReference type="Proteomes" id="UP000053690"/>
    </source>
</evidence>
<dbReference type="InterPro" id="IPR036737">
    <property type="entry name" value="OmpA-like_sf"/>
</dbReference>
<dbReference type="RefSeq" id="WP_068339743.1">
    <property type="nucleotide sequence ID" value="NZ_LQBP01000010.1"/>
</dbReference>
<accession>A0A0X3TNS5</accession>
<dbReference type="SUPFAM" id="SSF53850">
    <property type="entry name" value="Periplasmic binding protein-like II"/>
    <property type="match status" value="1"/>
</dbReference>
<dbReference type="EMBL" id="LQBP01000010">
    <property type="protein sequence ID" value="KUJ77363.1"/>
    <property type="molecule type" value="Genomic_DNA"/>
</dbReference>
<dbReference type="AlphaFoldDB" id="A0A0X3TNS5"/>
<dbReference type="CDD" id="cd07185">
    <property type="entry name" value="OmpA_C-like"/>
    <property type="match status" value="1"/>
</dbReference>
<evidence type="ECO:0000259" key="4">
    <source>
        <dbReference type="PROSITE" id="PS51123"/>
    </source>
</evidence>
<dbReference type="PROSITE" id="PS51123">
    <property type="entry name" value="OMPA_2"/>
    <property type="match status" value="1"/>
</dbReference>
<dbReference type="STRING" id="1685378.AVO44_17355"/>
<dbReference type="GO" id="GO:0016020">
    <property type="term" value="C:membrane"/>
    <property type="evidence" value="ECO:0007669"/>
    <property type="project" value="UniProtKB-UniRule"/>
</dbReference>
<comment type="caution">
    <text evidence="5">The sequence shown here is derived from an EMBL/GenBank/DDBJ whole genome shotgun (WGS) entry which is preliminary data.</text>
</comment>
<sequence>MTFLRVVAAALFSATITTAVHAQDIALTSHDGKIEVTGTLLGFDGEFYRIDTQFGELTVDGSGVTCDGPGCPNLTDFVAELRFSGSSVMAEKVMPALLIGFADQEGLSMKPGDSAPGTLTYELYRDGRDTPLGRFFFNIGNTSKGFTDFTADRADIVMALREIRPGEQEAAEQAGLGDLTRTRRSRVVALNALVPIVAPDNPVPHISPADLALVLSGAIDNWSALGGPDAPIALHLPDAQSGLAQGIEDHLLSTATDEPPEHAQRYDRSSDLVLAVANDPFALGIASQAEADAARALPLTGGCGHVLRATRQAIKTEDYPLTFPMFLYLPERRLPRIARQFLAYTQSTDAQMVIRSAGFVDQAPERLGIGPQGHRLANAVASGGSGVGLEELQRMINTLRPMSRLSLSFRFEAGSSRPDAQSRSNIQQLAQLLEAGTLDVRQLVFVGFSDGDGAAAANNRIALLRAKTVRNAVLAAVETAIPERVSLEVDAFGEAMPMACDDTSWGRKVNRRVEVWVR</sequence>
<dbReference type="InterPro" id="IPR050811">
    <property type="entry name" value="Phosphate_ABC_transporter"/>
</dbReference>
<keyword evidence="2" id="KW-0472">Membrane</keyword>
<feature type="domain" description="OmpA-like" evidence="4">
    <location>
        <begin position="398"/>
        <end position="518"/>
    </location>
</feature>
<gene>
    <name evidence="5" type="ORF">AVO44_17355</name>
</gene>
<feature type="signal peptide" evidence="3">
    <location>
        <begin position="1"/>
        <end position="22"/>
    </location>
</feature>
<evidence type="ECO:0000313" key="5">
    <source>
        <dbReference type="EMBL" id="KUJ77363.1"/>
    </source>
</evidence>
<dbReference type="SUPFAM" id="SSF103088">
    <property type="entry name" value="OmpA-like"/>
    <property type="match status" value="1"/>
</dbReference>
<evidence type="ECO:0000256" key="3">
    <source>
        <dbReference type="SAM" id="SignalP"/>
    </source>
</evidence>
<dbReference type="PANTHER" id="PTHR30570">
    <property type="entry name" value="PERIPLASMIC PHOSPHATE BINDING COMPONENT OF PHOSPHATE ABC TRANSPORTER"/>
    <property type="match status" value="1"/>
</dbReference>
<dbReference type="Pfam" id="PF00691">
    <property type="entry name" value="OmpA"/>
    <property type="match status" value="1"/>
</dbReference>
<evidence type="ECO:0000256" key="1">
    <source>
        <dbReference type="ARBA" id="ARBA00022729"/>
    </source>
</evidence>
<proteinExistence type="predicted"/>
<keyword evidence="6" id="KW-1185">Reference proteome</keyword>
<organism evidence="5 6">
    <name type="scientific">Ruegeria profundi</name>
    <dbReference type="NCBI Taxonomy" id="1685378"/>
    <lineage>
        <taxon>Bacteria</taxon>
        <taxon>Pseudomonadati</taxon>
        <taxon>Pseudomonadota</taxon>
        <taxon>Alphaproteobacteria</taxon>
        <taxon>Rhodobacterales</taxon>
        <taxon>Roseobacteraceae</taxon>
        <taxon>Ruegeria</taxon>
    </lineage>
</organism>
<dbReference type="InterPro" id="IPR006665">
    <property type="entry name" value="OmpA-like"/>
</dbReference>
<dbReference type="InterPro" id="IPR024370">
    <property type="entry name" value="PBP_domain"/>
</dbReference>
<evidence type="ECO:0000256" key="2">
    <source>
        <dbReference type="PROSITE-ProRule" id="PRU00473"/>
    </source>
</evidence>
<dbReference type="Gene3D" id="3.40.190.10">
    <property type="entry name" value="Periplasmic binding protein-like II"/>
    <property type="match status" value="2"/>
</dbReference>